<dbReference type="PROSITE" id="PS50082">
    <property type="entry name" value="WD_REPEATS_2"/>
    <property type="match status" value="3"/>
</dbReference>
<dbReference type="PANTHER" id="PTHR45903">
    <property type="entry name" value="GLUTAMATE-RICH WD REPEAT-CONTAINING PROTEIN 1"/>
    <property type="match status" value="1"/>
</dbReference>
<evidence type="ECO:0000256" key="4">
    <source>
        <dbReference type="ARBA" id="ARBA00023242"/>
    </source>
</evidence>
<keyword evidence="3" id="KW-0677">Repeat</keyword>
<accession>A0A226EHY0</accession>
<feature type="compositionally biased region" description="Basic and acidic residues" evidence="7">
    <location>
        <begin position="68"/>
        <end position="80"/>
    </location>
</feature>
<dbReference type="Proteomes" id="UP000198287">
    <property type="component" value="Unassembled WGS sequence"/>
</dbReference>
<dbReference type="InterPro" id="IPR036322">
    <property type="entry name" value="WD40_repeat_dom_sf"/>
</dbReference>
<keyword evidence="2 6" id="KW-0853">WD repeat</keyword>
<evidence type="ECO:0000256" key="6">
    <source>
        <dbReference type="PROSITE-ProRule" id="PRU00221"/>
    </source>
</evidence>
<dbReference type="InterPro" id="IPR019775">
    <property type="entry name" value="WD40_repeat_CS"/>
</dbReference>
<dbReference type="PANTHER" id="PTHR45903:SF1">
    <property type="entry name" value="GLUTAMATE-RICH WD REPEAT-CONTAINING PROTEIN 1"/>
    <property type="match status" value="1"/>
</dbReference>
<feature type="region of interest" description="Disordered" evidence="7">
    <location>
        <begin position="179"/>
        <end position="202"/>
    </location>
</feature>
<organism evidence="9 10">
    <name type="scientific">Folsomia candida</name>
    <name type="common">Springtail</name>
    <dbReference type="NCBI Taxonomy" id="158441"/>
    <lineage>
        <taxon>Eukaryota</taxon>
        <taxon>Metazoa</taxon>
        <taxon>Ecdysozoa</taxon>
        <taxon>Arthropoda</taxon>
        <taxon>Hexapoda</taxon>
        <taxon>Collembola</taxon>
        <taxon>Entomobryomorpha</taxon>
        <taxon>Isotomoidea</taxon>
        <taxon>Isotomidae</taxon>
        <taxon>Proisotominae</taxon>
        <taxon>Folsomia</taxon>
    </lineage>
</organism>
<dbReference type="InterPro" id="IPR022052">
    <property type="entry name" value="Histone-bd_RBBP4-like_N"/>
</dbReference>
<feature type="repeat" description="WD" evidence="6">
    <location>
        <begin position="369"/>
        <end position="410"/>
    </location>
</feature>
<dbReference type="AlphaFoldDB" id="A0A226EHY0"/>
<evidence type="ECO:0000256" key="1">
    <source>
        <dbReference type="ARBA" id="ARBA00004123"/>
    </source>
</evidence>
<evidence type="ECO:0000256" key="7">
    <source>
        <dbReference type="SAM" id="MobiDB-lite"/>
    </source>
</evidence>
<feature type="repeat" description="WD" evidence="6">
    <location>
        <begin position="322"/>
        <end position="358"/>
    </location>
</feature>
<protein>
    <recommendedName>
        <fullName evidence="5">Glutamate-rich WD repeat-containing protein 1</fullName>
    </recommendedName>
</protein>
<proteinExistence type="predicted"/>
<keyword evidence="4" id="KW-0539">Nucleus</keyword>
<evidence type="ECO:0000313" key="9">
    <source>
        <dbReference type="EMBL" id="OXA56196.1"/>
    </source>
</evidence>
<sequence length="514" mass="56542">MDNNKVEPEDEMDIEQADDDDQFEDIDEDDDSSGEDDDDSSEEEEEGGVVLGGGGEGKQTKKQKLAKIKAEMKSKSKPADDSSASTSKKKDKSKKKAYLPGMLIAEGESLICDESAYTTLHTFTTSAPCLSFDIIRPDGGGNDRTTFPLTSYLVSGTQAQRSHANNLIVMKLSNVYKTKPKGSDDELSDDESDGGDEEDDAMTKKPELVAALVPHHGCVNRLKFRFVGERPLVATWSELGKVSIWDIGVPLRVLDNGEHLQDYIKSKEKPKPLFTFKGHRGEGFALDWSPTMPGVLASGDNTKFIHIWRPHESGWLVDQRPFSAHTASVEDIQWSRSEQHVFASCSVDKSIRIWDARSPPNKGSMLCRPDAHAKDINVISWNGKDPFLASGGDDCALKVWDLRSFSSATVDPVAEFSHHHKGPICSVEWSPHESSVLASAGEDDQVAIWDLALEKDAEEEGGGNDEDEAAVPPQLLFIHQGQQDIKEVHWHDQIPGVLFTTSATGFNVLKPVNL</sequence>
<dbReference type="OMA" id="NVFAASW"/>
<dbReference type="Pfam" id="PF00400">
    <property type="entry name" value="WD40"/>
    <property type="match status" value="3"/>
</dbReference>
<feature type="region of interest" description="Disordered" evidence="7">
    <location>
        <begin position="1"/>
        <end position="95"/>
    </location>
</feature>
<dbReference type="GO" id="GO:0005730">
    <property type="term" value="C:nucleolus"/>
    <property type="evidence" value="ECO:0007669"/>
    <property type="project" value="TreeGrafter"/>
</dbReference>
<comment type="subcellular location">
    <subcellularLocation>
        <location evidence="1">Nucleus</location>
    </subcellularLocation>
</comment>
<dbReference type="PROSITE" id="PS50294">
    <property type="entry name" value="WD_REPEATS_REGION"/>
    <property type="match status" value="3"/>
</dbReference>
<dbReference type="Gene3D" id="2.130.10.10">
    <property type="entry name" value="YVTN repeat-like/Quinoprotein amine dehydrogenase"/>
    <property type="match status" value="1"/>
</dbReference>
<dbReference type="InterPro" id="IPR020472">
    <property type="entry name" value="WD40_PAC1"/>
</dbReference>
<dbReference type="SUPFAM" id="SSF50978">
    <property type="entry name" value="WD40 repeat-like"/>
    <property type="match status" value="1"/>
</dbReference>
<dbReference type="OrthoDB" id="2161379at2759"/>
<dbReference type="STRING" id="158441.A0A226EHY0"/>
<gene>
    <name evidence="9" type="ORF">Fcan01_08695</name>
</gene>
<dbReference type="SMART" id="SM00320">
    <property type="entry name" value="WD40"/>
    <property type="match status" value="5"/>
</dbReference>
<evidence type="ECO:0000256" key="5">
    <source>
        <dbReference type="ARBA" id="ARBA00040876"/>
    </source>
</evidence>
<feature type="compositionally biased region" description="Acidic residues" evidence="7">
    <location>
        <begin position="185"/>
        <end position="200"/>
    </location>
</feature>
<comment type="caution">
    <text evidence="9">The sequence shown here is derived from an EMBL/GenBank/DDBJ whole genome shotgun (WGS) entry which is preliminary data.</text>
</comment>
<name>A0A226EHY0_FOLCA</name>
<feature type="repeat" description="WD" evidence="6">
    <location>
        <begin position="417"/>
        <end position="451"/>
    </location>
</feature>
<evidence type="ECO:0000313" key="10">
    <source>
        <dbReference type="Proteomes" id="UP000198287"/>
    </source>
</evidence>
<reference evidence="9 10" key="1">
    <citation type="submission" date="2015-12" db="EMBL/GenBank/DDBJ databases">
        <title>The genome of Folsomia candida.</title>
        <authorList>
            <person name="Faddeeva A."/>
            <person name="Derks M.F."/>
            <person name="Anvar Y."/>
            <person name="Smit S."/>
            <person name="Van Straalen N."/>
            <person name="Roelofs D."/>
        </authorList>
    </citation>
    <scope>NUCLEOTIDE SEQUENCE [LARGE SCALE GENOMIC DNA]</scope>
    <source>
        <strain evidence="9 10">VU population</strain>
        <tissue evidence="9">Whole body</tissue>
    </source>
</reference>
<dbReference type="InterPro" id="IPR051972">
    <property type="entry name" value="Glutamate-rich_WD_repeat"/>
</dbReference>
<dbReference type="PRINTS" id="PR00320">
    <property type="entry name" value="GPROTEINBRPT"/>
</dbReference>
<evidence type="ECO:0000256" key="3">
    <source>
        <dbReference type="ARBA" id="ARBA00022737"/>
    </source>
</evidence>
<evidence type="ECO:0000256" key="2">
    <source>
        <dbReference type="ARBA" id="ARBA00022574"/>
    </source>
</evidence>
<dbReference type="GO" id="GO:0042254">
    <property type="term" value="P:ribosome biogenesis"/>
    <property type="evidence" value="ECO:0007669"/>
    <property type="project" value="TreeGrafter"/>
</dbReference>
<dbReference type="InterPro" id="IPR015943">
    <property type="entry name" value="WD40/YVTN_repeat-like_dom_sf"/>
</dbReference>
<keyword evidence="10" id="KW-1185">Reference proteome</keyword>
<evidence type="ECO:0000259" key="8">
    <source>
        <dbReference type="Pfam" id="PF12265"/>
    </source>
</evidence>
<feature type="domain" description="Histone-binding protein RBBP4-like N-terminal" evidence="8">
    <location>
        <begin position="108"/>
        <end position="175"/>
    </location>
</feature>
<feature type="compositionally biased region" description="Acidic residues" evidence="7">
    <location>
        <begin position="8"/>
        <end position="47"/>
    </location>
</feature>
<dbReference type="InterPro" id="IPR001680">
    <property type="entry name" value="WD40_rpt"/>
</dbReference>
<dbReference type="Pfam" id="PF12265">
    <property type="entry name" value="CAF1C_H4-bd"/>
    <property type="match status" value="1"/>
</dbReference>
<dbReference type="EMBL" id="LNIX01000004">
    <property type="protein sequence ID" value="OXA56196.1"/>
    <property type="molecule type" value="Genomic_DNA"/>
</dbReference>
<dbReference type="PROSITE" id="PS00678">
    <property type="entry name" value="WD_REPEATS_1"/>
    <property type="match status" value="2"/>
</dbReference>